<gene>
    <name evidence="3" type="ORF">M8H41_04330</name>
</gene>
<dbReference type="PANTHER" id="PTHR46558">
    <property type="entry name" value="TRACRIPTIONAL REGULATORY PROTEIN-RELATED-RELATED"/>
    <property type="match status" value="1"/>
</dbReference>
<accession>A0ABT8QL84</accession>
<sequence>MLLTNETLGKRIAHYRKERNLTQVNLATSIGIRPGHYSDIETGRKVPRIHTLARLAATFRVSIDELVGKC</sequence>
<dbReference type="SMART" id="SM00530">
    <property type="entry name" value="HTH_XRE"/>
    <property type="match status" value="1"/>
</dbReference>
<dbReference type="EMBL" id="JAMJEV010000003">
    <property type="protein sequence ID" value="MDO0822087.1"/>
    <property type="molecule type" value="Genomic_DNA"/>
</dbReference>
<evidence type="ECO:0000313" key="4">
    <source>
        <dbReference type="Proteomes" id="UP001176021"/>
    </source>
</evidence>
<dbReference type="PROSITE" id="PS50943">
    <property type="entry name" value="HTH_CROC1"/>
    <property type="match status" value="1"/>
</dbReference>
<protein>
    <submittedName>
        <fullName evidence="3">Helix-turn-helix domain-containing protein</fullName>
    </submittedName>
</protein>
<dbReference type="Proteomes" id="UP001176021">
    <property type="component" value="Unassembled WGS sequence"/>
</dbReference>
<evidence type="ECO:0000259" key="2">
    <source>
        <dbReference type="PROSITE" id="PS50943"/>
    </source>
</evidence>
<dbReference type="SUPFAM" id="SSF47413">
    <property type="entry name" value="lambda repressor-like DNA-binding domains"/>
    <property type="match status" value="1"/>
</dbReference>
<dbReference type="RefSeq" id="WP_301998356.1">
    <property type="nucleotide sequence ID" value="NZ_JAMJEV010000003.1"/>
</dbReference>
<dbReference type="InterPro" id="IPR010982">
    <property type="entry name" value="Lambda_DNA-bd_dom_sf"/>
</dbReference>
<comment type="caution">
    <text evidence="3">The sequence shown here is derived from an EMBL/GenBank/DDBJ whole genome shotgun (WGS) entry which is preliminary data.</text>
</comment>
<evidence type="ECO:0000256" key="1">
    <source>
        <dbReference type="ARBA" id="ARBA00023125"/>
    </source>
</evidence>
<proteinExistence type="predicted"/>
<keyword evidence="1" id="KW-0238">DNA-binding</keyword>
<name>A0ABT8QL84_9FIRM</name>
<dbReference type="PANTHER" id="PTHR46558:SF11">
    <property type="entry name" value="HTH-TYPE TRANSCRIPTIONAL REGULATOR XRE"/>
    <property type="match status" value="1"/>
</dbReference>
<dbReference type="CDD" id="cd00093">
    <property type="entry name" value="HTH_XRE"/>
    <property type="match status" value="1"/>
</dbReference>
<reference evidence="3" key="1">
    <citation type="submission" date="2022-05" db="EMBL/GenBank/DDBJ databases">
        <title>Expanded diversity of anoxic marine methylotrophy in a Black Sea sulfate reducing microorganism.</title>
        <authorList>
            <person name="Fischer P.Q."/>
            <person name="Stams A.J.M."/>
            <person name="Villanueva L."/>
            <person name="Sousa D.Z."/>
        </authorList>
    </citation>
    <scope>NUCLEOTIDE SEQUENCE</scope>
    <source>
        <strain evidence="3">P130</strain>
    </source>
</reference>
<feature type="domain" description="HTH cro/C1-type" evidence="2">
    <location>
        <begin position="12"/>
        <end position="66"/>
    </location>
</feature>
<keyword evidence="4" id="KW-1185">Reference proteome</keyword>
<evidence type="ECO:0000313" key="3">
    <source>
        <dbReference type="EMBL" id="MDO0822087.1"/>
    </source>
</evidence>
<dbReference type="InterPro" id="IPR001387">
    <property type="entry name" value="Cro/C1-type_HTH"/>
</dbReference>
<dbReference type="Pfam" id="PF01381">
    <property type="entry name" value="HTH_3"/>
    <property type="match status" value="1"/>
</dbReference>
<organism evidence="3 4">
    <name type="scientific">Desulfosporosinus nitroreducens</name>
    <dbReference type="NCBI Taxonomy" id="2018668"/>
    <lineage>
        <taxon>Bacteria</taxon>
        <taxon>Bacillati</taxon>
        <taxon>Bacillota</taxon>
        <taxon>Clostridia</taxon>
        <taxon>Eubacteriales</taxon>
        <taxon>Desulfitobacteriaceae</taxon>
        <taxon>Desulfosporosinus</taxon>
    </lineage>
</organism>
<dbReference type="Gene3D" id="1.10.260.40">
    <property type="entry name" value="lambda repressor-like DNA-binding domains"/>
    <property type="match status" value="1"/>
</dbReference>